<keyword evidence="3" id="KW-1185">Reference proteome</keyword>
<dbReference type="OrthoDB" id="10263630at2759"/>
<dbReference type="EMBL" id="BRXW01000642">
    <property type="protein sequence ID" value="GMH71666.1"/>
    <property type="molecule type" value="Genomic_DNA"/>
</dbReference>
<evidence type="ECO:0000313" key="3">
    <source>
        <dbReference type="Proteomes" id="UP001165122"/>
    </source>
</evidence>
<sequence>MFRRLIILIFTLLPVIKCYNLPNPSVATSVSRRSLLTKSLLPLALPLSLPFLPSPALASGGATAGKYTTIPIAKRRYYGRVQQSIHEYILLGPSIVKGDVGSEKLKSFFDPEGIVVVEGLSFSKEGRKSCLKKADGGCKGEEIRDSKINDMRTSMYLLGNAFRFNQQKAPENLPTVKAARSFFKLTLDVLDKEIGKKNPDVKKMQKAYLDGLEGLNVYLDLVELPPIESGNYDREFERGVGSSARIT</sequence>
<evidence type="ECO:0000313" key="2">
    <source>
        <dbReference type="EMBL" id="GMH71666.1"/>
    </source>
</evidence>
<name>A0A9W7AIX4_9STRA</name>
<protein>
    <submittedName>
        <fullName evidence="2">Uncharacterized protein</fullName>
    </submittedName>
</protein>
<accession>A0A9W7AIX4</accession>
<gene>
    <name evidence="2" type="ORF">TrLO_g15416</name>
</gene>
<reference evidence="3" key="1">
    <citation type="journal article" date="2023" name="Commun. Biol.">
        <title>Genome analysis of Parmales, the sister group of diatoms, reveals the evolutionary specialization of diatoms from phago-mixotrophs to photoautotrophs.</title>
        <authorList>
            <person name="Ban H."/>
            <person name="Sato S."/>
            <person name="Yoshikawa S."/>
            <person name="Yamada K."/>
            <person name="Nakamura Y."/>
            <person name="Ichinomiya M."/>
            <person name="Sato N."/>
            <person name="Blanc-Mathieu R."/>
            <person name="Endo H."/>
            <person name="Kuwata A."/>
            <person name="Ogata H."/>
        </authorList>
    </citation>
    <scope>NUCLEOTIDE SEQUENCE [LARGE SCALE GENOMIC DNA]</scope>
    <source>
        <strain evidence="3">NIES 3700</strain>
    </source>
</reference>
<feature type="chain" id="PRO_5040977440" evidence="1">
    <location>
        <begin position="19"/>
        <end position="247"/>
    </location>
</feature>
<dbReference type="Proteomes" id="UP001165122">
    <property type="component" value="Unassembled WGS sequence"/>
</dbReference>
<comment type="caution">
    <text evidence="2">The sequence shown here is derived from an EMBL/GenBank/DDBJ whole genome shotgun (WGS) entry which is preliminary data.</text>
</comment>
<evidence type="ECO:0000256" key="1">
    <source>
        <dbReference type="SAM" id="SignalP"/>
    </source>
</evidence>
<feature type="signal peptide" evidence="1">
    <location>
        <begin position="1"/>
        <end position="18"/>
    </location>
</feature>
<dbReference type="AlphaFoldDB" id="A0A9W7AIX4"/>
<organism evidence="2 3">
    <name type="scientific">Triparma laevis f. longispina</name>
    <dbReference type="NCBI Taxonomy" id="1714387"/>
    <lineage>
        <taxon>Eukaryota</taxon>
        <taxon>Sar</taxon>
        <taxon>Stramenopiles</taxon>
        <taxon>Ochrophyta</taxon>
        <taxon>Bolidophyceae</taxon>
        <taxon>Parmales</taxon>
        <taxon>Triparmaceae</taxon>
        <taxon>Triparma</taxon>
    </lineage>
</organism>
<keyword evidence="1" id="KW-0732">Signal</keyword>
<proteinExistence type="predicted"/>